<organism evidence="1 2">
    <name type="scientific">Chryseobacterium defluvii</name>
    <dbReference type="NCBI Taxonomy" id="160396"/>
    <lineage>
        <taxon>Bacteria</taxon>
        <taxon>Pseudomonadati</taxon>
        <taxon>Bacteroidota</taxon>
        <taxon>Flavobacteriia</taxon>
        <taxon>Flavobacteriales</taxon>
        <taxon>Weeksellaceae</taxon>
        <taxon>Chryseobacterium group</taxon>
        <taxon>Chryseobacterium</taxon>
    </lineage>
</organism>
<proteinExistence type="predicted"/>
<comment type="caution">
    <text evidence="1">The sequence shown here is derived from an EMBL/GenBank/DDBJ whole genome shotgun (WGS) entry which is preliminary data.</text>
</comment>
<name>A0A495S9C7_9FLAO</name>
<evidence type="ECO:0000313" key="1">
    <source>
        <dbReference type="EMBL" id="RKS96493.1"/>
    </source>
</evidence>
<evidence type="ECO:0000313" key="2">
    <source>
        <dbReference type="Proteomes" id="UP000272428"/>
    </source>
</evidence>
<dbReference type="AlphaFoldDB" id="A0A495S9C7"/>
<gene>
    <name evidence="1" type="ORF">BCF58_2918</name>
</gene>
<protein>
    <submittedName>
        <fullName evidence="1">Uncharacterized protein</fullName>
    </submittedName>
</protein>
<keyword evidence="2" id="KW-1185">Reference proteome</keyword>
<accession>A0A495S9C7</accession>
<dbReference type="EMBL" id="RBXB01000003">
    <property type="protein sequence ID" value="RKS96493.1"/>
    <property type="molecule type" value="Genomic_DNA"/>
</dbReference>
<dbReference type="Proteomes" id="UP000272428">
    <property type="component" value="Unassembled WGS sequence"/>
</dbReference>
<sequence length="119" mass="13725">MFFLGLISIILVSCEYKVGINGTYVGNFEKLKDTIKIVDSSYTRTVYNEYNKLIFKQSGKADYSRKHNNVCFYGLNYVVKNSNEQLSNVDKSGSITMAKEGFLTIRLRNSDDIYYEKIK</sequence>
<reference evidence="1 2" key="1">
    <citation type="submission" date="2018-10" db="EMBL/GenBank/DDBJ databases">
        <title>Genomic Encyclopedia of Archaeal and Bacterial Type Strains, Phase II (KMG-II): from individual species to whole genera.</title>
        <authorList>
            <person name="Goeker M."/>
        </authorList>
    </citation>
    <scope>NUCLEOTIDE SEQUENCE [LARGE SCALE GENOMIC DNA]</scope>
    <source>
        <strain evidence="1 2">DSM 14219</strain>
    </source>
</reference>